<feature type="region of interest" description="Disordered" evidence="1">
    <location>
        <begin position="1"/>
        <end position="22"/>
    </location>
</feature>
<accession>A0A2H3J2V4</accession>
<dbReference type="EMBL" id="KB467831">
    <property type="protein sequence ID" value="PCH34103.1"/>
    <property type="molecule type" value="Genomic_DNA"/>
</dbReference>
<organism evidence="2 3">
    <name type="scientific">Wolfiporia cocos (strain MD-104)</name>
    <name type="common">Brown rot fungus</name>
    <dbReference type="NCBI Taxonomy" id="742152"/>
    <lineage>
        <taxon>Eukaryota</taxon>
        <taxon>Fungi</taxon>
        <taxon>Dikarya</taxon>
        <taxon>Basidiomycota</taxon>
        <taxon>Agaricomycotina</taxon>
        <taxon>Agaricomycetes</taxon>
        <taxon>Polyporales</taxon>
        <taxon>Phaeolaceae</taxon>
        <taxon>Wolfiporia</taxon>
    </lineage>
</organism>
<protein>
    <submittedName>
        <fullName evidence="2">Uncharacterized protein</fullName>
    </submittedName>
</protein>
<proteinExistence type="predicted"/>
<name>A0A2H3J2V4_WOLCO</name>
<evidence type="ECO:0000313" key="3">
    <source>
        <dbReference type="Proteomes" id="UP000218811"/>
    </source>
</evidence>
<keyword evidence="3" id="KW-1185">Reference proteome</keyword>
<reference evidence="2 3" key="1">
    <citation type="journal article" date="2012" name="Science">
        <title>The Paleozoic origin of enzymatic lignin decomposition reconstructed from 31 fungal genomes.</title>
        <authorList>
            <person name="Floudas D."/>
            <person name="Binder M."/>
            <person name="Riley R."/>
            <person name="Barry K."/>
            <person name="Blanchette R.A."/>
            <person name="Henrissat B."/>
            <person name="Martinez A.T."/>
            <person name="Otillar R."/>
            <person name="Spatafora J.W."/>
            <person name="Yadav J.S."/>
            <person name="Aerts A."/>
            <person name="Benoit I."/>
            <person name="Boyd A."/>
            <person name="Carlson A."/>
            <person name="Copeland A."/>
            <person name="Coutinho P.M."/>
            <person name="de Vries R.P."/>
            <person name="Ferreira P."/>
            <person name="Findley K."/>
            <person name="Foster B."/>
            <person name="Gaskell J."/>
            <person name="Glotzer D."/>
            <person name="Gorecki P."/>
            <person name="Heitman J."/>
            <person name="Hesse C."/>
            <person name="Hori C."/>
            <person name="Igarashi K."/>
            <person name="Jurgens J.A."/>
            <person name="Kallen N."/>
            <person name="Kersten P."/>
            <person name="Kohler A."/>
            <person name="Kuees U."/>
            <person name="Kumar T.K.A."/>
            <person name="Kuo A."/>
            <person name="LaButti K."/>
            <person name="Larrondo L.F."/>
            <person name="Lindquist E."/>
            <person name="Ling A."/>
            <person name="Lombard V."/>
            <person name="Lucas S."/>
            <person name="Lundell T."/>
            <person name="Martin R."/>
            <person name="McLaughlin D.J."/>
            <person name="Morgenstern I."/>
            <person name="Morin E."/>
            <person name="Murat C."/>
            <person name="Nagy L.G."/>
            <person name="Nolan M."/>
            <person name="Ohm R.A."/>
            <person name="Patyshakuliyeva A."/>
            <person name="Rokas A."/>
            <person name="Ruiz-Duenas F.J."/>
            <person name="Sabat G."/>
            <person name="Salamov A."/>
            <person name="Samejima M."/>
            <person name="Schmutz J."/>
            <person name="Slot J.C."/>
            <person name="St John F."/>
            <person name="Stenlid J."/>
            <person name="Sun H."/>
            <person name="Sun S."/>
            <person name="Syed K."/>
            <person name="Tsang A."/>
            <person name="Wiebenga A."/>
            <person name="Young D."/>
            <person name="Pisabarro A."/>
            <person name="Eastwood D.C."/>
            <person name="Martin F."/>
            <person name="Cullen D."/>
            <person name="Grigoriev I.V."/>
            <person name="Hibbett D.S."/>
        </authorList>
    </citation>
    <scope>NUCLEOTIDE SEQUENCE [LARGE SCALE GENOMIC DNA]</scope>
    <source>
        <strain evidence="2 3">MD-104</strain>
    </source>
</reference>
<dbReference type="Proteomes" id="UP000218811">
    <property type="component" value="Unassembled WGS sequence"/>
</dbReference>
<evidence type="ECO:0000256" key="1">
    <source>
        <dbReference type="SAM" id="MobiDB-lite"/>
    </source>
</evidence>
<dbReference type="AlphaFoldDB" id="A0A2H3J2V4"/>
<gene>
    <name evidence="2" type="ORF">WOLCODRAFT_22458</name>
</gene>
<evidence type="ECO:0000313" key="2">
    <source>
        <dbReference type="EMBL" id="PCH34103.1"/>
    </source>
</evidence>
<sequence length="84" mass="9012">MPKPISNDLGPDSDNIRVSSSCAAEPDDVSMWNELRVSGHKSSETNLPCNSAHCHIVKPQETSAVAAPETSSSSVRLLVRRPRG</sequence>